<feature type="domain" description="C-type lectin" evidence="2">
    <location>
        <begin position="101"/>
        <end position="242"/>
    </location>
</feature>
<evidence type="ECO:0000256" key="1">
    <source>
        <dbReference type="ARBA" id="ARBA00023157"/>
    </source>
</evidence>
<name>T1FEF4_HELRO</name>
<dbReference type="SUPFAM" id="SSF56436">
    <property type="entry name" value="C-type lectin-like"/>
    <property type="match status" value="2"/>
</dbReference>
<dbReference type="KEGG" id="hro:HELRODRAFT_179247"/>
<sequence length="552" mass="63082">MMSWKMFRPAYSFLIAKNQKILVCFDDQMSKAMTGNELRGVNYIQSIGSCSCVPKANIRYKVTTVDLMAGGVGCMAYVHHGSDFMCWNITDCPTEFDYVIEHHKCYKMQYTQQNWQVVKSLCNSISFSHAIVTDDFLENTISLDYVNFTYFDLTQCSLPHLTNSFGFFTSGIQEYVDGVRTFIWSPYPGIQKPVQIDETVWFEGEPNSPPDEGNAYCIQILLLIYTGWDDIPCSEFRCVLCELRAFKFYDNNITQHDTTQHSISRFKPKVLMPSEHLEQLTTKKFRPAFSYLIVRNHKLPACFDDQMLVTTKVKVRSLKECIAKCLVKNNNKLRGVNYVASNNSCSCFPIAKIRFSLISTTVAGGCRGFALQHALPGLVFSYNSVTATAVSSVCTENCPVTFDYILEYHKCYKMPDKILSWYDGRMLCNNISSSHPITVDDDVENEVSLQYVDFVTKNYQWCPGSDYSDWFAFYTSGIRTYMNGTRTPFLWFSYPGKYKTMQSSSVWHSGEPNSADIGLDYCVQSILYGYFGWDDQPCTAALCVLCEFDMTD</sequence>
<dbReference type="PANTHER" id="PTHR22802:SF379">
    <property type="entry name" value="CHONDROITIN SULFATE PROTEOGLYCAN 2 ISOFORM X1"/>
    <property type="match status" value="1"/>
</dbReference>
<dbReference type="CDD" id="cd00037">
    <property type="entry name" value="CLECT"/>
    <property type="match status" value="2"/>
</dbReference>
<reference evidence="5" key="1">
    <citation type="submission" date="2012-12" db="EMBL/GenBank/DDBJ databases">
        <authorList>
            <person name="Hellsten U."/>
            <person name="Grimwood J."/>
            <person name="Chapman J.A."/>
            <person name="Shapiro H."/>
            <person name="Aerts A."/>
            <person name="Otillar R.P."/>
            <person name="Terry A.Y."/>
            <person name="Boore J.L."/>
            <person name="Simakov O."/>
            <person name="Marletaz F."/>
            <person name="Cho S.-J."/>
            <person name="Edsinger-Gonzales E."/>
            <person name="Havlak P."/>
            <person name="Kuo D.-H."/>
            <person name="Larsson T."/>
            <person name="Lv J."/>
            <person name="Arendt D."/>
            <person name="Savage R."/>
            <person name="Osoegawa K."/>
            <person name="de Jong P."/>
            <person name="Lindberg D.R."/>
            <person name="Seaver E.C."/>
            <person name="Weisblat D.A."/>
            <person name="Putnam N.H."/>
            <person name="Grigoriev I.V."/>
            <person name="Rokhsar D.S."/>
        </authorList>
    </citation>
    <scope>NUCLEOTIDE SEQUENCE</scope>
</reference>
<evidence type="ECO:0000313" key="4">
    <source>
        <dbReference type="EnsemblMetazoa" id="HelroP179247"/>
    </source>
</evidence>
<dbReference type="GO" id="GO:0030246">
    <property type="term" value="F:carbohydrate binding"/>
    <property type="evidence" value="ECO:0000318"/>
    <property type="project" value="GO_Central"/>
</dbReference>
<dbReference type="InterPro" id="IPR001304">
    <property type="entry name" value="C-type_lectin-like"/>
</dbReference>
<dbReference type="Gene3D" id="3.10.100.10">
    <property type="entry name" value="Mannose-Binding Protein A, subunit A"/>
    <property type="match status" value="2"/>
</dbReference>
<accession>T1FEF4</accession>
<dbReference type="PANTHER" id="PTHR22802">
    <property type="entry name" value="C-TYPE LECTIN SUPERFAMILY MEMBER"/>
    <property type="match status" value="1"/>
</dbReference>
<dbReference type="InterPro" id="IPR016186">
    <property type="entry name" value="C-type_lectin-like/link_sf"/>
</dbReference>
<dbReference type="EMBL" id="AMQM01006794">
    <property type="status" value="NOT_ANNOTATED_CDS"/>
    <property type="molecule type" value="Genomic_DNA"/>
</dbReference>
<dbReference type="EMBL" id="KB097519">
    <property type="protein sequence ID" value="ESN95478.1"/>
    <property type="molecule type" value="Genomic_DNA"/>
</dbReference>
<keyword evidence="5" id="KW-1185">Reference proteome</keyword>
<dbReference type="GO" id="GO:0006955">
    <property type="term" value="P:immune response"/>
    <property type="evidence" value="ECO:0000318"/>
    <property type="project" value="GO_Central"/>
</dbReference>
<dbReference type="GO" id="GO:0009897">
    <property type="term" value="C:external side of plasma membrane"/>
    <property type="evidence" value="ECO:0000318"/>
    <property type="project" value="GO_Central"/>
</dbReference>
<dbReference type="OrthoDB" id="6067009at2759"/>
<gene>
    <name evidence="4" type="primary">20207203</name>
    <name evidence="3" type="ORF">HELRODRAFT_179247</name>
</gene>
<dbReference type="InParanoid" id="T1FEF4"/>
<dbReference type="SMART" id="SM00034">
    <property type="entry name" value="CLECT"/>
    <property type="match status" value="2"/>
</dbReference>
<feature type="domain" description="C-type lectin" evidence="2">
    <location>
        <begin position="410"/>
        <end position="547"/>
    </location>
</feature>
<dbReference type="GeneID" id="20207203"/>
<dbReference type="PROSITE" id="PS00615">
    <property type="entry name" value="C_TYPE_LECTIN_1"/>
    <property type="match status" value="2"/>
</dbReference>
<evidence type="ECO:0000259" key="2">
    <source>
        <dbReference type="PROSITE" id="PS50041"/>
    </source>
</evidence>
<evidence type="ECO:0000313" key="5">
    <source>
        <dbReference type="Proteomes" id="UP000015101"/>
    </source>
</evidence>
<keyword evidence="1" id="KW-1015">Disulfide bond</keyword>
<dbReference type="GO" id="GO:0038187">
    <property type="term" value="F:pattern recognition receptor activity"/>
    <property type="evidence" value="ECO:0000318"/>
    <property type="project" value="GO_Central"/>
</dbReference>
<dbReference type="InterPro" id="IPR018378">
    <property type="entry name" value="C-type_lectin_CS"/>
</dbReference>
<protein>
    <recommendedName>
        <fullName evidence="2">C-type lectin domain-containing protein</fullName>
    </recommendedName>
</protein>
<reference evidence="3 5" key="2">
    <citation type="journal article" date="2013" name="Nature">
        <title>Insights into bilaterian evolution from three spiralian genomes.</title>
        <authorList>
            <person name="Simakov O."/>
            <person name="Marletaz F."/>
            <person name="Cho S.J."/>
            <person name="Edsinger-Gonzales E."/>
            <person name="Havlak P."/>
            <person name="Hellsten U."/>
            <person name="Kuo D.H."/>
            <person name="Larsson T."/>
            <person name="Lv J."/>
            <person name="Arendt D."/>
            <person name="Savage R."/>
            <person name="Osoegawa K."/>
            <person name="de Jong P."/>
            <person name="Grimwood J."/>
            <person name="Chapman J.A."/>
            <person name="Shapiro H."/>
            <person name="Aerts A."/>
            <person name="Otillar R.P."/>
            <person name="Terry A.Y."/>
            <person name="Boore J.L."/>
            <person name="Grigoriev I.V."/>
            <person name="Lindberg D.R."/>
            <person name="Seaver E.C."/>
            <person name="Weisblat D.A."/>
            <person name="Putnam N.H."/>
            <person name="Rokhsar D.S."/>
        </authorList>
    </citation>
    <scope>NUCLEOTIDE SEQUENCE</scope>
</reference>
<dbReference type="CTD" id="20207203"/>
<dbReference type="InterPro" id="IPR051004">
    <property type="entry name" value="DC-SIGN_domain-containing"/>
</dbReference>
<reference evidence="4" key="3">
    <citation type="submission" date="2015-06" db="UniProtKB">
        <authorList>
            <consortium name="EnsemblMetazoa"/>
        </authorList>
    </citation>
    <scope>IDENTIFICATION</scope>
</reference>
<proteinExistence type="predicted"/>
<organism evidence="4 5">
    <name type="scientific">Helobdella robusta</name>
    <name type="common">Californian leech</name>
    <dbReference type="NCBI Taxonomy" id="6412"/>
    <lineage>
        <taxon>Eukaryota</taxon>
        <taxon>Metazoa</taxon>
        <taxon>Spiralia</taxon>
        <taxon>Lophotrochozoa</taxon>
        <taxon>Annelida</taxon>
        <taxon>Clitellata</taxon>
        <taxon>Hirudinea</taxon>
        <taxon>Rhynchobdellida</taxon>
        <taxon>Glossiphoniidae</taxon>
        <taxon>Helobdella</taxon>
    </lineage>
</organism>
<dbReference type="Proteomes" id="UP000015101">
    <property type="component" value="Unassembled WGS sequence"/>
</dbReference>
<dbReference type="EnsemblMetazoa" id="HelroT179247">
    <property type="protein sequence ID" value="HelroP179247"/>
    <property type="gene ID" value="HelroG179247"/>
</dbReference>
<dbReference type="InterPro" id="IPR016187">
    <property type="entry name" value="CTDL_fold"/>
</dbReference>
<dbReference type="RefSeq" id="XP_009026350.1">
    <property type="nucleotide sequence ID" value="XM_009028102.1"/>
</dbReference>
<dbReference type="HOGENOM" id="CLU_493715_0_0_1"/>
<dbReference type="AlphaFoldDB" id="T1FEF4"/>
<evidence type="ECO:0000313" key="3">
    <source>
        <dbReference type="EMBL" id="ESN95478.1"/>
    </source>
</evidence>
<dbReference type="PROSITE" id="PS50041">
    <property type="entry name" value="C_TYPE_LECTIN_2"/>
    <property type="match status" value="2"/>
</dbReference>